<reference evidence="1 2" key="1">
    <citation type="journal article" date="2023" name="Plants (Basel)">
        <title>Bridging the Gap: Combining Genomics and Transcriptomics Approaches to Understand Stylosanthes scabra, an Orphan Legume from the Brazilian Caatinga.</title>
        <authorList>
            <person name="Ferreira-Neto J.R.C."/>
            <person name="da Silva M.D."/>
            <person name="Binneck E."/>
            <person name="de Melo N.F."/>
            <person name="da Silva R.H."/>
            <person name="de Melo A.L.T.M."/>
            <person name="Pandolfi V."/>
            <person name="Bustamante F.O."/>
            <person name="Brasileiro-Vidal A.C."/>
            <person name="Benko-Iseppon A.M."/>
        </authorList>
    </citation>
    <scope>NUCLEOTIDE SEQUENCE [LARGE SCALE GENOMIC DNA]</scope>
    <source>
        <tissue evidence="1">Leaves</tissue>
    </source>
</reference>
<keyword evidence="2" id="KW-1185">Reference proteome</keyword>
<comment type="caution">
    <text evidence="1">The sequence shown here is derived from an EMBL/GenBank/DDBJ whole genome shotgun (WGS) entry which is preliminary data.</text>
</comment>
<dbReference type="Proteomes" id="UP001341840">
    <property type="component" value="Unassembled WGS sequence"/>
</dbReference>
<dbReference type="EMBL" id="JASCZI010286206">
    <property type="protein sequence ID" value="MED6227656.1"/>
    <property type="molecule type" value="Genomic_DNA"/>
</dbReference>
<evidence type="ECO:0000313" key="2">
    <source>
        <dbReference type="Proteomes" id="UP001341840"/>
    </source>
</evidence>
<organism evidence="1 2">
    <name type="scientific">Stylosanthes scabra</name>
    <dbReference type="NCBI Taxonomy" id="79078"/>
    <lineage>
        <taxon>Eukaryota</taxon>
        <taxon>Viridiplantae</taxon>
        <taxon>Streptophyta</taxon>
        <taxon>Embryophyta</taxon>
        <taxon>Tracheophyta</taxon>
        <taxon>Spermatophyta</taxon>
        <taxon>Magnoliopsida</taxon>
        <taxon>eudicotyledons</taxon>
        <taxon>Gunneridae</taxon>
        <taxon>Pentapetalae</taxon>
        <taxon>rosids</taxon>
        <taxon>fabids</taxon>
        <taxon>Fabales</taxon>
        <taxon>Fabaceae</taxon>
        <taxon>Papilionoideae</taxon>
        <taxon>50 kb inversion clade</taxon>
        <taxon>dalbergioids sensu lato</taxon>
        <taxon>Dalbergieae</taxon>
        <taxon>Pterocarpus clade</taxon>
        <taxon>Stylosanthes</taxon>
    </lineage>
</organism>
<name>A0ABU7A1L7_9FABA</name>
<feature type="non-terminal residue" evidence="1">
    <location>
        <position position="55"/>
    </location>
</feature>
<gene>
    <name evidence="1" type="ORF">PIB30_115895</name>
</gene>
<evidence type="ECO:0000313" key="1">
    <source>
        <dbReference type="EMBL" id="MED6227656.1"/>
    </source>
</evidence>
<accession>A0ABU7A1L7</accession>
<proteinExistence type="predicted"/>
<protein>
    <submittedName>
        <fullName evidence="1">Uncharacterized protein</fullName>
    </submittedName>
</protein>
<sequence length="55" mass="6050">MYRTAYTPHMHFGFAPSLSSPTLAAYTPCVNDDLRDLPPLALRADPEDTPSLSMP</sequence>